<dbReference type="EMBL" id="JBHUPC010000012">
    <property type="protein sequence ID" value="MFD2891361.1"/>
    <property type="molecule type" value="Genomic_DNA"/>
</dbReference>
<feature type="domain" description="RagB/SusD" evidence="7">
    <location>
        <begin position="326"/>
        <end position="430"/>
    </location>
</feature>
<accession>A0ABW5YJZ5</accession>
<feature type="domain" description="SusD-like N-terminal" evidence="8">
    <location>
        <begin position="102"/>
        <end position="233"/>
    </location>
</feature>
<evidence type="ECO:0000256" key="4">
    <source>
        <dbReference type="ARBA" id="ARBA00023136"/>
    </source>
</evidence>
<gene>
    <name evidence="9" type="ORF">ACFS5J_04965</name>
</gene>
<evidence type="ECO:0000256" key="5">
    <source>
        <dbReference type="ARBA" id="ARBA00023237"/>
    </source>
</evidence>
<keyword evidence="5" id="KW-0998">Cell outer membrane</keyword>
<keyword evidence="3 6" id="KW-0732">Signal</keyword>
<organism evidence="9 10">
    <name type="scientific">Flavobacterium chuncheonense</name>
    <dbReference type="NCBI Taxonomy" id="2026653"/>
    <lineage>
        <taxon>Bacteria</taxon>
        <taxon>Pseudomonadati</taxon>
        <taxon>Bacteroidota</taxon>
        <taxon>Flavobacteriia</taxon>
        <taxon>Flavobacteriales</taxon>
        <taxon>Flavobacteriaceae</taxon>
        <taxon>Flavobacterium</taxon>
    </lineage>
</organism>
<dbReference type="RefSeq" id="WP_379810937.1">
    <property type="nucleotide sequence ID" value="NZ_JBHUPC010000012.1"/>
</dbReference>
<protein>
    <submittedName>
        <fullName evidence="9">RagB/SusD family nutrient uptake outer membrane protein</fullName>
    </submittedName>
</protein>
<keyword evidence="10" id="KW-1185">Reference proteome</keyword>
<comment type="caution">
    <text evidence="9">The sequence shown here is derived from an EMBL/GenBank/DDBJ whole genome shotgun (WGS) entry which is preliminary data.</text>
</comment>
<name>A0ABW5YJZ5_9FLAO</name>
<evidence type="ECO:0000256" key="2">
    <source>
        <dbReference type="ARBA" id="ARBA00006275"/>
    </source>
</evidence>
<evidence type="ECO:0000256" key="1">
    <source>
        <dbReference type="ARBA" id="ARBA00004442"/>
    </source>
</evidence>
<evidence type="ECO:0000313" key="9">
    <source>
        <dbReference type="EMBL" id="MFD2891361.1"/>
    </source>
</evidence>
<sequence length="467" mass="51851">MKTIIITLNKKIALFVLLTSVSILSQSCEDFVAVDLPTNQLTGATVFEDVTTADAAMTHVYSRMRDVVLVTGTSDGLSCLLGNYSDEFDYYSTGGLSAEYFYQNNLLPTTPSITTLWNSTYELIYAVNSVIEGVTTSGGISVADKERLLGEAYFVRAYLHFYLVNLYGEIPYVLTTDYEINTNISKLSIPDVYAAMTTDLQQAVSLMPEAYSSFDRIRPNRSVGYALLSRIKLYSEHWNEALLYADMVLANSALYQMESDLNQVFLNSSTGTLWQLLPQFSGSNTLEAQSFIFSSGPPPSFALTDAFINSFAIGDMRKNLWIGTVTDGSQNWYYPNKYKEQAPTGSSVEYSILFRIEELYLIRAEAKAQLGDLDGAKQDLNLLRNRAGLADTAALTTTALLAAIQDERRFEFFTELGHRWFDLKRTGTATSVLGVLKPGWDSKDLLLPLPSGELLLNPNLLPQNAGY</sequence>
<comment type="subcellular location">
    <subcellularLocation>
        <location evidence="1">Cell outer membrane</location>
    </subcellularLocation>
</comment>
<dbReference type="InterPro" id="IPR033985">
    <property type="entry name" value="SusD-like_N"/>
</dbReference>
<keyword evidence="4" id="KW-0472">Membrane</keyword>
<feature type="chain" id="PRO_5046087696" evidence="6">
    <location>
        <begin position="26"/>
        <end position="467"/>
    </location>
</feature>
<dbReference type="InterPro" id="IPR012944">
    <property type="entry name" value="SusD_RagB_dom"/>
</dbReference>
<dbReference type="PROSITE" id="PS51257">
    <property type="entry name" value="PROKAR_LIPOPROTEIN"/>
    <property type="match status" value="1"/>
</dbReference>
<dbReference type="Proteomes" id="UP001597534">
    <property type="component" value="Unassembled WGS sequence"/>
</dbReference>
<evidence type="ECO:0000259" key="7">
    <source>
        <dbReference type="Pfam" id="PF07980"/>
    </source>
</evidence>
<dbReference type="SUPFAM" id="SSF48452">
    <property type="entry name" value="TPR-like"/>
    <property type="match status" value="1"/>
</dbReference>
<evidence type="ECO:0000313" key="10">
    <source>
        <dbReference type="Proteomes" id="UP001597534"/>
    </source>
</evidence>
<proteinExistence type="inferred from homology"/>
<evidence type="ECO:0000256" key="3">
    <source>
        <dbReference type="ARBA" id="ARBA00022729"/>
    </source>
</evidence>
<evidence type="ECO:0000256" key="6">
    <source>
        <dbReference type="SAM" id="SignalP"/>
    </source>
</evidence>
<dbReference type="InterPro" id="IPR011990">
    <property type="entry name" value="TPR-like_helical_dom_sf"/>
</dbReference>
<comment type="similarity">
    <text evidence="2">Belongs to the SusD family.</text>
</comment>
<dbReference type="Pfam" id="PF14322">
    <property type="entry name" value="SusD-like_3"/>
    <property type="match status" value="1"/>
</dbReference>
<evidence type="ECO:0000259" key="8">
    <source>
        <dbReference type="Pfam" id="PF14322"/>
    </source>
</evidence>
<dbReference type="Gene3D" id="1.25.40.390">
    <property type="match status" value="1"/>
</dbReference>
<reference evidence="10" key="1">
    <citation type="journal article" date="2019" name="Int. J. Syst. Evol. Microbiol.">
        <title>The Global Catalogue of Microorganisms (GCM) 10K type strain sequencing project: providing services to taxonomists for standard genome sequencing and annotation.</title>
        <authorList>
            <consortium name="The Broad Institute Genomics Platform"/>
            <consortium name="The Broad Institute Genome Sequencing Center for Infectious Disease"/>
            <person name="Wu L."/>
            <person name="Ma J."/>
        </authorList>
    </citation>
    <scope>NUCLEOTIDE SEQUENCE [LARGE SCALE GENOMIC DNA]</scope>
    <source>
        <strain evidence="10">KCTC 22671</strain>
    </source>
</reference>
<dbReference type="CDD" id="cd08977">
    <property type="entry name" value="SusD"/>
    <property type="match status" value="1"/>
</dbReference>
<feature type="signal peptide" evidence="6">
    <location>
        <begin position="1"/>
        <end position="25"/>
    </location>
</feature>
<dbReference type="Pfam" id="PF07980">
    <property type="entry name" value="SusD_RagB"/>
    <property type="match status" value="1"/>
</dbReference>